<feature type="region of interest" description="Disordered" evidence="8">
    <location>
        <begin position="9"/>
        <end position="55"/>
    </location>
</feature>
<dbReference type="InterPro" id="IPR020811">
    <property type="entry name" value="Enolase_N"/>
</dbReference>
<dbReference type="UniPathway" id="UPA00109">
    <property type="reaction ID" value="UER00187"/>
</dbReference>
<dbReference type="SMART" id="SM01193">
    <property type="entry name" value="Enolase_N"/>
    <property type="match status" value="1"/>
</dbReference>
<evidence type="ECO:0000256" key="7">
    <source>
        <dbReference type="ARBA" id="ARBA00023239"/>
    </source>
</evidence>
<evidence type="ECO:0000259" key="10">
    <source>
        <dbReference type="SMART" id="SM01193"/>
    </source>
</evidence>
<dbReference type="Gene3D" id="3.30.390.10">
    <property type="entry name" value="Enolase-like, N-terminal domain"/>
    <property type="match status" value="1"/>
</dbReference>
<dbReference type="PRINTS" id="PR00148">
    <property type="entry name" value="ENOLASE"/>
</dbReference>
<comment type="similarity">
    <text evidence="3">Belongs to the enolase family.</text>
</comment>
<evidence type="ECO:0000256" key="2">
    <source>
        <dbReference type="ARBA" id="ARBA00005031"/>
    </source>
</evidence>
<keyword evidence="7 11" id="KW-0456">Lyase</keyword>
<feature type="domain" description="Enolase C-terminal TIM barrel" evidence="9">
    <location>
        <begin position="133"/>
        <end position="400"/>
    </location>
</feature>
<feature type="compositionally biased region" description="Basic and acidic residues" evidence="8">
    <location>
        <begin position="42"/>
        <end position="53"/>
    </location>
</feature>
<dbReference type="HAMAP" id="MF_00318">
    <property type="entry name" value="Enolase"/>
    <property type="match status" value="1"/>
</dbReference>
<dbReference type="PANTHER" id="PTHR11902:SF1">
    <property type="entry name" value="ENOLASE"/>
    <property type="match status" value="1"/>
</dbReference>
<dbReference type="SMART" id="SM01192">
    <property type="entry name" value="Enolase_C"/>
    <property type="match status" value="1"/>
</dbReference>
<dbReference type="PIRSF" id="PIRSF001400">
    <property type="entry name" value="Enolase"/>
    <property type="match status" value="1"/>
</dbReference>
<dbReference type="EC" id="4.2.1.11" evidence="4"/>
<evidence type="ECO:0000256" key="3">
    <source>
        <dbReference type="ARBA" id="ARBA00009604"/>
    </source>
</evidence>
<evidence type="ECO:0000256" key="1">
    <source>
        <dbReference type="ARBA" id="ARBA00001946"/>
    </source>
</evidence>
<dbReference type="InterPro" id="IPR000941">
    <property type="entry name" value="Enolase"/>
</dbReference>
<evidence type="ECO:0000256" key="6">
    <source>
        <dbReference type="ARBA" id="ARBA00023152"/>
    </source>
</evidence>
<dbReference type="SUPFAM" id="SSF51604">
    <property type="entry name" value="Enolase C-terminal domain-like"/>
    <property type="match status" value="1"/>
</dbReference>
<dbReference type="Pfam" id="PF03952">
    <property type="entry name" value="Enolase_N"/>
    <property type="match status" value="1"/>
</dbReference>
<evidence type="ECO:0000256" key="4">
    <source>
        <dbReference type="ARBA" id="ARBA00012058"/>
    </source>
</evidence>
<reference evidence="11" key="1">
    <citation type="submission" date="2018-06" db="EMBL/GenBank/DDBJ databases">
        <authorList>
            <person name="Zhirakovskaya E."/>
        </authorList>
    </citation>
    <scope>NUCLEOTIDE SEQUENCE</scope>
</reference>
<sequence length="400" mass="43259">MRIEIVGARSIPDSREKPTIETTIRSGELEAKASVPSGKSTGAHEAKELRDEDGSVSTALSNVTGEIAEAISTREFASTKELDAFLIELDGTPDKSRLGANAILSVSISATRLFALQAGVPLWRYLADIYGTTPSAPRLFVNVMNGGAHAGFRLPIQEHIFMVGESTATESFATAERGFAELGEMLKSETDDLQMGDEGGYSPAFTDFDKPFELLTKLVEKHSNTAIAIDSAANELRNDHGGYTLIGKDYTSETLRKLYVDLVGKFPFHAVEDPFAETDDKSFTELTADIGKQVLVIGDDITVTNPKRIENAIEEKSMNAVLIKPNQIGSVSEAAEAVKKTHSAGWATVCSHRSGETDDTFIADFAYGMGAHGIKAGGLGQKVRREKYERLCSIEKEVTI</sequence>
<evidence type="ECO:0000256" key="8">
    <source>
        <dbReference type="SAM" id="MobiDB-lite"/>
    </source>
</evidence>
<dbReference type="EMBL" id="UOEV01000016">
    <property type="protein sequence ID" value="VAW32039.1"/>
    <property type="molecule type" value="Genomic_DNA"/>
</dbReference>
<feature type="domain" description="Enolase N-terminal" evidence="10">
    <location>
        <begin position="3"/>
        <end position="126"/>
    </location>
</feature>
<dbReference type="InterPro" id="IPR020809">
    <property type="entry name" value="Enolase_CS"/>
</dbReference>
<dbReference type="Pfam" id="PF00113">
    <property type="entry name" value="Enolase_C"/>
    <property type="match status" value="1"/>
</dbReference>
<keyword evidence="6" id="KW-0324">Glycolysis</keyword>
<comment type="cofactor">
    <cofactor evidence="1">
        <name>Mg(2+)</name>
        <dbReference type="ChEBI" id="CHEBI:18420"/>
    </cofactor>
</comment>
<name>A0A3B0V588_9ZZZZ</name>
<keyword evidence="5" id="KW-0460">Magnesium</keyword>
<comment type="pathway">
    <text evidence="2">Carbohydrate degradation; glycolysis; pyruvate from D-glyceraldehyde 3-phosphate: step 4/5.</text>
</comment>
<dbReference type="GO" id="GO:0000015">
    <property type="term" value="C:phosphopyruvate hydratase complex"/>
    <property type="evidence" value="ECO:0007669"/>
    <property type="project" value="InterPro"/>
</dbReference>
<dbReference type="Gene3D" id="3.20.20.120">
    <property type="entry name" value="Enolase-like C-terminal domain"/>
    <property type="match status" value="1"/>
</dbReference>
<dbReference type="AlphaFoldDB" id="A0A3B0V588"/>
<evidence type="ECO:0000256" key="5">
    <source>
        <dbReference type="ARBA" id="ARBA00022842"/>
    </source>
</evidence>
<dbReference type="PROSITE" id="PS00164">
    <property type="entry name" value="ENOLASE"/>
    <property type="match status" value="1"/>
</dbReference>
<proteinExistence type="inferred from homology"/>
<organism evidence="11">
    <name type="scientific">hydrothermal vent metagenome</name>
    <dbReference type="NCBI Taxonomy" id="652676"/>
    <lineage>
        <taxon>unclassified sequences</taxon>
        <taxon>metagenomes</taxon>
        <taxon>ecological metagenomes</taxon>
    </lineage>
</organism>
<gene>
    <name evidence="11" type="ORF">MNBD_CPR01-295</name>
</gene>
<protein>
    <recommendedName>
        <fullName evidence="4">phosphopyruvate hydratase</fullName>
        <ecNumber evidence="4">4.2.1.11</ecNumber>
    </recommendedName>
</protein>
<accession>A0A3B0V588</accession>
<dbReference type="PANTHER" id="PTHR11902">
    <property type="entry name" value="ENOLASE"/>
    <property type="match status" value="1"/>
</dbReference>
<dbReference type="InterPro" id="IPR029017">
    <property type="entry name" value="Enolase-like_N"/>
</dbReference>
<dbReference type="InterPro" id="IPR036849">
    <property type="entry name" value="Enolase-like_C_sf"/>
</dbReference>
<dbReference type="GO" id="GO:0000287">
    <property type="term" value="F:magnesium ion binding"/>
    <property type="evidence" value="ECO:0007669"/>
    <property type="project" value="InterPro"/>
</dbReference>
<evidence type="ECO:0000313" key="11">
    <source>
        <dbReference type="EMBL" id="VAW32039.1"/>
    </source>
</evidence>
<dbReference type="InterPro" id="IPR020810">
    <property type="entry name" value="Enolase_C"/>
</dbReference>
<evidence type="ECO:0000259" key="9">
    <source>
        <dbReference type="SMART" id="SM01192"/>
    </source>
</evidence>
<dbReference type="GO" id="GO:0006096">
    <property type="term" value="P:glycolytic process"/>
    <property type="evidence" value="ECO:0007669"/>
    <property type="project" value="UniProtKB-UniPathway"/>
</dbReference>
<dbReference type="GO" id="GO:0004634">
    <property type="term" value="F:phosphopyruvate hydratase activity"/>
    <property type="evidence" value="ECO:0007669"/>
    <property type="project" value="UniProtKB-EC"/>
</dbReference>
<dbReference type="SUPFAM" id="SSF54826">
    <property type="entry name" value="Enolase N-terminal domain-like"/>
    <property type="match status" value="1"/>
</dbReference>